<gene>
    <name evidence="1" type="ORF">Vadar_005347</name>
</gene>
<dbReference type="Proteomes" id="UP000828048">
    <property type="component" value="Chromosome 8"/>
</dbReference>
<evidence type="ECO:0000313" key="1">
    <source>
        <dbReference type="EMBL" id="KAH7850972.1"/>
    </source>
</evidence>
<proteinExistence type="predicted"/>
<sequence length="263" mass="30024">MTQLPPFLPALFEAFGNQSADFRKTKSAHPALALLTYSNDAEVLTDTCWALSHLSLMRYHTFLGWPHYLGASDIKPLYDLHVCPDPWIITAFLEGFENILKVGLEKIYHLRSHDNNEIYEMAVKIVETYWLEDKDEQLTQGDAFQSRFRCASTVEQIAVCRARRYFWQSITTRNTHSQSFPDGNSRLKSRIDIQQPVGAKSLTVCHIIASLSVDAMIKKLASDSSPDARRPNIHHEIDPLHMRSTENIWILFHLLSNGHSDAS</sequence>
<keyword evidence="2" id="KW-1185">Reference proteome</keyword>
<accession>A0ACB7YBT0</accession>
<dbReference type="EMBL" id="CM037158">
    <property type="protein sequence ID" value="KAH7850972.1"/>
    <property type="molecule type" value="Genomic_DNA"/>
</dbReference>
<reference evidence="1 2" key="1">
    <citation type="journal article" date="2021" name="Hortic Res">
        <title>High-quality reference genome and annotation aids understanding of berry development for evergreen blueberry (Vaccinium darrowii).</title>
        <authorList>
            <person name="Yu J."/>
            <person name="Hulse-Kemp A.M."/>
            <person name="Babiker E."/>
            <person name="Staton M."/>
        </authorList>
    </citation>
    <scope>NUCLEOTIDE SEQUENCE [LARGE SCALE GENOMIC DNA]</scope>
    <source>
        <strain evidence="2">cv. NJ 8807/NJ 8810</strain>
        <tissue evidence="1">Young leaf</tissue>
    </source>
</reference>
<protein>
    <submittedName>
        <fullName evidence="1">Uncharacterized protein</fullName>
    </submittedName>
</protein>
<comment type="caution">
    <text evidence="1">The sequence shown here is derived from an EMBL/GenBank/DDBJ whole genome shotgun (WGS) entry which is preliminary data.</text>
</comment>
<evidence type="ECO:0000313" key="2">
    <source>
        <dbReference type="Proteomes" id="UP000828048"/>
    </source>
</evidence>
<name>A0ACB7YBT0_9ERIC</name>
<organism evidence="1 2">
    <name type="scientific">Vaccinium darrowii</name>
    <dbReference type="NCBI Taxonomy" id="229202"/>
    <lineage>
        <taxon>Eukaryota</taxon>
        <taxon>Viridiplantae</taxon>
        <taxon>Streptophyta</taxon>
        <taxon>Embryophyta</taxon>
        <taxon>Tracheophyta</taxon>
        <taxon>Spermatophyta</taxon>
        <taxon>Magnoliopsida</taxon>
        <taxon>eudicotyledons</taxon>
        <taxon>Gunneridae</taxon>
        <taxon>Pentapetalae</taxon>
        <taxon>asterids</taxon>
        <taxon>Ericales</taxon>
        <taxon>Ericaceae</taxon>
        <taxon>Vaccinioideae</taxon>
        <taxon>Vaccinieae</taxon>
        <taxon>Vaccinium</taxon>
    </lineage>
</organism>